<comment type="caution">
    <text evidence="1">The sequence shown here is derived from an EMBL/GenBank/DDBJ whole genome shotgun (WGS) entry which is preliminary data.</text>
</comment>
<accession>A0ACC1R3M0</accession>
<reference evidence="1" key="1">
    <citation type="submission" date="2022-07" db="EMBL/GenBank/DDBJ databases">
        <title>Genome Sequence of Lecanicillium saksenae.</title>
        <authorList>
            <person name="Buettner E."/>
        </authorList>
    </citation>
    <scope>NUCLEOTIDE SEQUENCE</scope>
    <source>
        <strain evidence="1">VT-O1</strain>
    </source>
</reference>
<organism evidence="1 2">
    <name type="scientific">Lecanicillium saksenae</name>
    <dbReference type="NCBI Taxonomy" id="468837"/>
    <lineage>
        <taxon>Eukaryota</taxon>
        <taxon>Fungi</taxon>
        <taxon>Dikarya</taxon>
        <taxon>Ascomycota</taxon>
        <taxon>Pezizomycotina</taxon>
        <taxon>Sordariomycetes</taxon>
        <taxon>Hypocreomycetidae</taxon>
        <taxon>Hypocreales</taxon>
        <taxon>Cordycipitaceae</taxon>
        <taxon>Lecanicillium</taxon>
    </lineage>
</organism>
<keyword evidence="2" id="KW-1185">Reference proteome</keyword>
<evidence type="ECO:0000313" key="1">
    <source>
        <dbReference type="EMBL" id="KAJ3497165.1"/>
    </source>
</evidence>
<sequence length="759" mass="81597">MGPNRDGEPDDSNLNYPSPGAEGMDAGPFYSANGRDDTQEHHDHTDEHVDGHVPHQDDQSHLHTEDDSQHVSRPANLEELQLAAQLGQGLAGAGILPATDPNMSVDETGMRSIMPHPDSDHHATPTYVHDTPTSDHMVQHSMQVAVGPPLGQYNMGDGIPPRKRSKVSRACDECRRKKIKCDAQSDTGETPCSSCSRSAIRCLFSRVPQKRGPSKGYIKELADRINSIESKLESEGGMSQDEIDKLFSAERHRTTNGTTGVDDANRKRPYSSISNEFSTPAPQRQAPWGSEPRSLPPGSGHSDTYYNNSSLAPQPSAVNDTPSKPTAEDVSDIPMEDGEHVPNIDEGVLNDFLTSVQPLYPILATTKTRQQALLALCPLSVRTAFEIALLAVGQSTAGDVQQASALLHDWESSEVPRTRATDIVHAQTLLLLIIDADWRSVSTLPFLLSRAVGLANSMKLWKLPAVDPTAETDSDDALCTRIWWSLIGMDRWYAAGTGKPAQIPDNAVVAPAGLEAVLGETCYYFTRLSKLLNRISFVISNLPAGVATADPPMAAILTDYIENYREDLPAHMDAAAFPLIHLAYWHCKLLVTLLTPGSTATETLWPTKEVTQLLLATPQLRSPLVNHYVSLAAMSITTLSKTERTREDALALARDVVEGGGDHWAGVRDRLAEVLRPTSSSAADASAASHGLQHLADLATAHEGIAPGEGEAAGRRGGSGSGSSISGSGLSRGRIGCISQAVKGYVLNKGYLGSATIFL</sequence>
<proteinExistence type="predicted"/>
<gene>
    <name evidence="1" type="ORF">NLG97_g2115</name>
</gene>
<evidence type="ECO:0000313" key="2">
    <source>
        <dbReference type="Proteomes" id="UP001148737"/>
    </source>
</evidence>
<protein>
    <submittedName>
        <fullName evidence="1">Uncharacterized protein</fullName>
    </submittedName>
</protein>
<dbReference type="EMBL" id="JANAKD010000134">
    <property type="protein sequence ID" value="KAJ3497165.1"/>
    <property type="molecule type" value="Genomic_DNA"/>
</dbReference>
<name>A0ACC1R3M0_9HYPO</name>
<dbReference type="Proteomes" id="UP001148737">
    <property type="component" value="Unassembled WGS sequence"/>
</dbReference>